<evidence type="ECO:0000256" key="2">
    <source>
        <dbReference type="ARBA" id="ARBA00022692"/>
    </source>
</evidence>
<dbReference type="Gene3D" id="1.20.1420.30">
    <property type="entry name" value="NCX, central ion-binding region"/>
    <property type="match status" value="2"/>
</dbReference>
<feature type="domain" description="Sodium/calcium exchanger membrane region" evidence="6">
    <location>
        <begin position="204"/>
        <end position="344"/>
    </location>
</feature>
<dbReference type="PANTHER" id="PTHR10846:SF8">
    <property type="entry name" value="INNER MEMBRANE PROTEIN YRBG"/>
    <property type="match status" value="1"/>
</dbReference>
<feature type="transmembrane region" description="Helical" evidence="5">
    <location>
        <begin position="40"/>
        <end position="61"/>
    </location>
</feature>
<keyword evidence="3 5" id="KW-1133">Transmembrane helix</keyword>
<feature type="transmembrane region" description="Helical" evidence="5">
    <location>
        <begin position="162"/>
        <end position="179"/>
    </location>
</feature>
<evidence type="ECO:0000256" key="5">
    <source>
        <dbReference type="SAM" id="Phobius"/>
    </source>
</evidence>
<feature type="transmembrane region" description="Helical" evidence="5">
    <location>
        <begin position="200"/>
        <end position="221"/>
    </location>
</feature>
<evidence type="ECO:0000256" key="4">
    <source>
        <dbReference type="ARBA" id="ARBA00023136"/>
    </source>
</evidence>
<dbReference type="GO" id="GO:0005262">
    <property type="term" value="F:calcium channel activity"/>
    <property type="evidence" value="ECO:0007669"/>
    <property type="project" value="TreeGrafter"/>
</dbReference>
<dbReference type="Pfam" id="PF01699">
    <property type="entry name" value="Na_Ca_ex"/>
    <property type="match status" value="2"/>
</dbReference>
<dbReference type="InterPro" id="IPR004481">
    <property type="entry name" value="K/Na/Ca-exchanger"/>
</dbReference>
<gene>
    <name evidence="7" type="ORF">A2751_04440</name>
</gene>
<dbReference type="InterPro" id="IPR044880">
    <property type="entry name" value="NCX_ion-bd_dom_sf"/>
</dbReference>
<keyword evidence="2 5" id="KW-0812">Transmembrane</keyword>
<comment type="subcellular location">
    <subcellularLocation>
        <location evidence="1">Membrane</location>
        <topology evidence="1">Multi-pass membrane protein</topology>
    </subcellularLocation>
</comment>
<evidence type="ECO:0000313" key="7">
    <source>
        <dbReference type="EMBL" id="OGE79213.1"/>
    </source>
</evidence>
<reference evidence="7 8" key="1">
    <citation type="journal article" date="2016" name="Nat. Commun.">
        <title>Thousands of microbial genomes shed light on interconnected biogeochemical processes in an aquifer system.</title>
        <authorList>
            <person name="Anantharaman K."/>
            <person name="Brown C.T."/>
            <person name="Hug L.A."/>
            <person name="Sharon I."/>
            <person name="Castelle C.J."/>
            <person name="Probst A.J."/>
            <person name="Thomas B.C."/>
            <person name="Singh A."/>
            <person name="Wilkins M.J."/>
            <person name="Karaoz U."/>
            <person name="Brodie E.L."/>
            <person name="Williams K.H."/>
            <person name="Hubbard S.S."/>
            <person name="Banfield J.F."/>
        </authorList>
    </citation>
    <scope>NUCLEOTIDE SEQUENCE [LARGE SCALE GENOMIC DNA]</scope>
</reference>
<feature type="transmembrane region" description="Helical" evidence="5">
    <location>
        <begin position="299"/>
        <end position="318"/>
    </location>
</feature>
<evidence type="ECO:0000313" key="8">
    <source>
        <dbReference type="Proteomes" id="UP000176864"/>
    </source>
</evidence>
<keyword evidence="4 5" id="KW-0472">Membrane</keyword>
<evidence type="ECO:0000256" key="3">
    <source>
        <dbReference type="ARBA" id="ARBA00022989"/>
    </source>
</evidence>
<feature type="transmembrane region" description="Helical" evidence="5">
    <location>
        <begin position="330"/>
        <end position="352"/>
    </location>
</feature>
<protein>
    <recommendedName>
        <fullName evidence="6">Sodium/calcium exchanger membrane region domain-containing protein</fullName>
    </recommendedName>
</protein>
<dbReference type="Proteomes" id="UP000176864">
    <property type="component" value="Unassembled WGS sequence"/>
</dbReference>
<dbReference type="STRING" id="1817824.A2751_04440"/>
<feature type="transmembrane region" description="Helical" evidence="5">
    <location>
        <begin position="269"/>
        <end position="293"/>
    </location>
</feature>
<sequence>MAEAEYSIIKSYLSKKLYQKTTVLTIWQMCYSENMVGLHIFYFSLGLAIMWIASGLVVHGITKFSKDVRVSTFAASFLILGVLTSLTEISVGLNSVIEKRPTIFVGNLIGGSFVILMLIIPVLAIFTGGITLRHRLDQKKLLFFLLLLAAPAFLILDGFVSSYDAVLLILLYVVFFNLFQSEEKLLDHLKRGAQKKSSAALRDILGIIIGAVLIYAAGKILVDQTIFAAQLLDVPAMLISLLVLSLGTNMPELMIAARSLRAGHTEVAFGDYVGSAATNTLLFAVFTLMHGSFAIETKGFAPLFFVIIGGYITFFIFARIKNRISPLEGLSLILIYVIFTLFQISEILTLSAKV</sequence>
<evidence type="ECO:0000259" key="6">
    <source>
        <dbReference type="Pfam" id="PF01699"/>
    </source>
</evidence>
<dbReference type="EMBL" id="MFEK01000006">
    <property type="protein sequence ID" value="OGE79213.1"/>
    <property type="molecule type" value="Genomic_DNA"/>
</dbReference>
<dbReference type="PANTHER" id="PTHR10846">
    <property type="entry name" value="SODIUM/POTASSIUM/CALCIUM EXCHANGER"/>
    <property type="match status" value="1"/>
</dbReference>
<feature type="transmembrane region" description="Helical" evidence="5">
    <location>
        <begin position="103"/>
        <end position="129"/>
    </location>
</feature>
<dbReference type="GO" id="GO:0006874">
    <property type="term" value="P:intracellular calcium ion homeostasis"/>
    <property type="evidence" value="ECO:0007669"/>
    <property type="project" value="TreeGrafter"/>
</dbReference>
<evidence type="ECO:0000256" key="1">
    <source>
        <dbReference type="ARBA" id="ARBA00004141"/>
    </source>
</evidence>
<dbReference type="AlphaFoldDB" id="A0A1F5NNR7"/>
<feature type="domain" description="Sodium/calcium exchanger membrane region" evidence="6">
    <location>
        <begin position="39"/>
        <end position="175"/>
    </location>
</feature>
<feature type="transmembrane region" description="Helical" evidence="5">
    <location>
        <begin position="141"/>
        <end position="156"/>
    </location>
</feature>
<name>A0A1F5NNR7_9BACT</name>
<organism evidence="7 8">
    <name type="scientific">Candidatus Doudnabacteria bacterium RIFCSPHIGHO2_01_FULL_46_14</name>
    <dbReference type="NCBI Taxonomy" id="1817824"/>
    <lineage>
        <taxon>Bacteria</taxon>
        <taxon>Candidatus Doudnaibacteriota</taxon>
    </lineage>
</organism>
<accession>A0A1F5NNR7</accession>
<feature type="transmembrane region" description="Helical" evidence="5">
    <location>
        <begin position="227"/>
        <end position="248"/>
    </location>
</feature>
<dbReference type="GO" id="GO:0008273">
    <property type="term" value="F:calcium, potassium:sodium antiporter activity"/>
    <property type="evidence" value="ECO:0007669"/>
    <property type="project" value="TreeGrafter"/>
</dbReference>
<comment type="caution">
    <text evidence="7">The sequence shown here is derived from an EMBL/GenBank/DDBJ whole genome shotgun (WGS) entry which is preliminary data.</text>
</comment>
<feature type="transmembrane region" description="Helical" evidence="5">
    <location>
        <begin position="73"/>
        <end position="97"/>
    </location>
</feature>
<dbReference type="GO" id="GO:0005886">
    <property type="term" value="C:plasma membrane"/>
    <property type="evidence" value="ECO:0007669"/>
    <property type="project" value="TreeGrafter"/>
</dbReference>
<proteinExistence type="predicted"/>
<dbReference type="InterPro" id="IPR004837">
    <property type="entry name" value="NaCa_Exmemb"/>
</dbReference>